<name>A0ABU0C302_9BRAD</name>
<evidence type="ECO:0000313" key="1">
    <source>
        <dbReference type="EMBL" id="MDQ0324850.1"/>
    </source>
</evidence>
<dbReference type="Proteomes" id="UP001230253">
    <property type="component" value="Unassembled WGS sequence"/>
</dbReference>
<reference evidence="1 2" key="1">
    <citation type="submission" date="2023-07" db="EMBL/GenBank/DDBJ databases">
        <title>Genomic Encyclopedia of Type Strains, Phase IV (KMG-IV): sequencing the most valuable type-strain genomes for metagenomic binning, comparative biology and taxonomic classification.</title>
        <authorList>
            <person name="Goeker M."/>
        </authorList>
    </citation>
    <scope>NUCLEOTIDE SEQUENCE [LARGE SCALE GENOMIC DNA]</scope>
    <source>
        <strain evidence="1 2">DSM 11549</strain>
    </source>
</reference>
<dbReference type="SUPFAM" id="SSF51735">
    <property type="entry name" value="NAD(P)-binding Rossmann-fold domains"/>
    <property type="match status" value="1"/>
</dbReference>
<dbReference type="InterPro" id="IPR036291">
    <property type="entry name" value="NAD(P)-bd_dom_sf"/>
</dbReference>
<dbReference type="Gene3D" id="3.40.50.720">
    <property type="entry name" value="NAD(P)-binding Rossmann-like Domain"/>
    <property type="match status" value="1"/>
</dbReference>
<organism evidence="1 2">
    <name type="scientific">Rhodopseudomonas julia</name>
    <dbReference type="NCBI Taxonomy" id="200617"/>
    <lineage>
        <taxon>Bacteria</taxon>
        <taxon>Pseudomonadati</taxon>
        <taxon>Pseudomonadota</taxon>
        <taxon>Alphaproteobacteria</taxon>
        <taxon>Hyphomicrobiales</taxon>
        <taxon>Nitrobacteraceae</taxon>
        <taxon>Rhodopseudomonas</taxon>
    </lineage>
</organism>
<accession>A0ABU0C302</accession>
<dbReference type="RefSeq" id="WP_307153103.1">
    <property type="nucleotide sequence ID" value="NZ_JAUSUK010000001.1"/>
</dbReference>
<protein>
    <submittedName>
        <fullName evidence="1">NAD(P)-dependent dehydrogenase (Short-subunit alcohol dehydrogenase family)</fullName>
    </submittedName>
</protein>
<dbReference type="InterPro" id="IPR002347">
    <property type="entry name" value="SDR_fam"/>
</dbReference>
<dbReference type="Pfam" id="PF00106">
    <property type="entry name" value="adh_short"/>
    <property type="match status" value="1"/>
</dbReference>
<evidence type="ECO:0000313" key="2">
    <source>
        <dbReference type="Proteomes" id="UP001230253"/>
    </source>
</evidence>
<sequence length="230" mass="24740">MTPKTALIVGAGPGLSAAVARRLAERGTKIALASRTMEANQALANELGGRAYRCDVAEEDQVADLFQAVERDLKAPDFVLFNPSYRSKGPLVELKPHDVETSLKVTAYGGFLVAQQAAKRMIEAGGGAIFFTGASASVKGFAQSAPFAMGKFALRGLAQSIARELHPKNIHVAHFIIDGAIRAPGRSEADDKPQSLLDPDSIARSYLGVLDQERSAWSFEVELRPWLESF</sequence>
<dbReference type="PANTHER" id="PTHR43431">
    <property type="entry name" value="OXIDOREDUCTASE, SHORT CHAIN DEHYDROGENASE/REDUCTASE FAMILY (AFU_ORTHOLOGUE AFUA_5G14000)"/>
    <property type="match status" value="1"/>
</dbReference>
<comment type="caution">
    <text evidence="1">The sequence shown here is derived from an EMBL/GenBank/DDBJ whole genome shotgun (WGS) entry which is preliminary data.</text>
</comment>
<gene>
    <name evidence="1" type="ORF">J2R99_000699</name>
</gene>
<dbReference type="EMBL" id="JAUSUK010000001">
    <property type="protein sequence ID" value="MDQ0324850.1"/>
    <property type="molecule type" value="Genomic_DNA"/>
</dbReference>
<keyword evidence="2" id="KW-1185">Reference proteome</keyword>
<dbReference type="PRINTS" id="PR00081">
    <property type="entry name" value="GDHRDH"/>
</dbReference>
<dbReference type="PANTHER" id="PTHR43431:SF7">
    <property type="entry name" value="OXIDOREDUCTASE, SHORT CHAIN DEHYDROGENASE_REDUCTASE FAMILY (AFU_ORTHOLOGUE AFUA_5G14000)"/>
    <property type="match status" value="1"/>
</dbReference>
<proteinExistence type="predicted"/>